<name>A0ABU9Q6G1_9BURK</name>
<comment type="caution">
    <text evidence="1">The sequence shown here is derived from an EMBL/GenBank/DDBJ whole genome shotgun (WGS) entry which is preliminary data.</text>
</comment>
<organism evidence="1 2">
    <name type="scientific">Paraburkholderia sabiae</name>
    <dbReference type="NCBI Taxonomy" id="273251"/>
    <lineage>
        <taxon>Bacteria</taxon>
        <taxon>Pseudomonadati</taxon>
        <taxon>Pseudomonadota</taxon>
        <taxon>Betaproteobacteria</taxon>
        <taxon>Burkholderiales</taxon>
        <taxon>Burkholderiaceae</taxon>
        <taxon>Paraburkholderia</taxon>
    </lineage>
</organism>
<keyword evidence="2" id="KW-1185">Reference proteome</keyword>
<dbReference type="EMBL" id="JAZHGC010000003">
    <property type="protein sequence ID" value="MEM5285015.1"/>
    <property type="molecule type" value="Genomic_DNA"/>
</dbReference>
<dbReference type="Proteomes" id="UP001494588">
    <property type="component" value="Unassembled WGS sequence"/>
</dbReference>
<dbReference type="RefSeq" id="WP_267909481.1">
    <property type="nucleotide sequence ID" value="NZ_CAJHCS010000005.1"/>
</dbReference>
<protein>
    <submittedName>
        <fullName evidence="1">Uncharacterized protein</fullName>
    </submittedName>
</protein>
<evidence type="ECO:0000313" key="1">
    <source>
        <dbReference type="EMBL" id="MEM5285015.1"/>
    </source>
</evidence>
<gene>
    <name evidence="1" type="ORF">V4C55_04825</name>
</gene>
<evidence type="ECO:0000313" key="2">
    <source>
        <dbReference type="Proteomes" id="UP001494588"/>
    </source>
</evidence>
<accession>A0ABU9Q6G1</accession>
<proteinExistence type="predicted"/>
<sequence>MTSANVELQPDIVSLRAENEAMRAEDYVGCRLISGCLEQNG</sequence>
<reference evidence="1 2" key="1">
    <citation type="submission" date="2024-01" db="EMBL/GenBank/DDBJ databases">
        <title>The diversity of rhizobia nodulating Mimosa spp. in eleven states of Brazil covering several biomes is determined by host plant, location, and edaphic factors.</title>
        <authorList>
            <person name="Rouws L."/>
            <person name="Barauna A."/>
            <person name="Beukes C."/>
            <person name="De Faria S.M."/>
            <person name="Gross E."/>
            <person name="Dos Reis Junior F.B."/>
            <person name="Simon M."/>
            <person name="Maluk M."/>
            <person name="Odee D.W."/>
            <person name="Kenicer G."/>
            <person name="Young J.P.W."/>
            <person name="Reis V.M."/>
            <person name="Zilli J."/>
            <person name="James E.K."/>
        </authorList>
    </citation>
    <scope>NUCLEOTIDE SEQUENCE [LARGE SCALE GENOMIC DNA]</scope>
    <source>
        <strain evidence="1 2">JPY77</strain>
    </source>
</reference>